<dbReference type="RefSeq" id="XP_661366.1">
    <property type="nucleotide sequence ID" value="XM_656274.1"/>
</dbReference>
<accession>C8V737</accession>
<dbReference type="AlphaFoldDB" id="Q5B6R8"/>
<dbReference type="EMBL" id="BN001302">
    <property type="protein sequence ID" value="CBF75446.1"/>
    <property type="molecule type" value="Genomic_DNA"/>
</dbReference>
<accession>Q5B6R8</accession>
<keyword evidence="3" id="KW-1185">Reference proteome</keyword>
<dbReference type="GeneID" id="2873180"/>
<reference evidence="3" key="1">
    <citation type="journal article" date="2005" name="Nature">
        <title>Sequencing of Aspergillus nidulans and comparative analysis with A. fumigatus and A. oryzae.</title>
        <authorList>
            <person name="Galagan J.E."/>
            <person name="Calvo S.E."/>
            <person name="Cuomo C."/>
            <person name="Ma L.J."/>
            <person name="Wortman J.R."/>
            <person name="Batzoglou S."/>
            <person name="Lee S.I."/>
            <person name="Basturkmen M."/>
            <person name="Spevak C.C."/>
            <person name="Clutterbuck J."/>
            <person name="Kapitonov V."/>
            <person name="Jurka J."/>
            <person name="Scazzocchio C."/>
            <person name="Farman M."/>
            <person name="Butler J."/>
            <person name="Purcell S."/>
            <person name="Harris S."/>
            <person name="Braus G.H."/>
            <person name="Draht O."/>
            <person name="Busch S."/>
            <person name="D'Enfert C."/>
            <person name="Bouchier C."/>
            <person name="Goldman G.H."/>
            <person name="Bell-Pedersen D."/>
            <person name="Griffiths-Jones S."/>
            <person name="Doonan J.H."/>
            <person name="Yu J."/>
            <person name="Vienken K."/>
            <person name="Pain A."/>
            <person name="Freitag M."/>
            <person name="Selker E.U."/>
            <person name="Archer D.B."/>
            <person name="Penalva M.A."/>
            <person name="Oakley B.R."/>
            <person name="Momany M."/>
            <person name="Tanaka T."/>
            <person name="Kumagai T."/>
            <person name="Asai K."/>
            <person name="Machida M."/>
            <person name="Nierman W.C."/>
            <person name="Denning D.W."/>
            <person name="Caddick M."/>
            <person name="Hynes M."/>
            <person name="Paoletti M."/>
            <person name="Fischer R."/>
            <person name="Miller B."/>
            <person name="Dyer P."/>
            <person name="Sachs M.S."/>
            <person name="Osmani S.A."/>
            <person name="Birren B.W."/>
        </authorList>
    </citation>
    <scope>NUCLEOTIDE SEQUENCE [LARGE SCALE GENOMIC DNA]</scope>
    <source>
        <strain evidence="3">FGSC A4 / ATCC 38163 / CBS 112.46 / NRRL 194 / M139</strain>
    </source>
</reference>
<organism evidence="2 3">
    <name type="scientific">Emericella nidulans (strain FGSC A4 / ATCC 38163 / CBS 112.46 / NRRL 194 / M139)</name>
    <name type="common">Aspergillus nidulans</name>
    <dbReference type="NCBI Taxonomy" id="227321"/>
    <lineage>
        <taxon>Eukaryota</taxon>
        <taxon>Fungi</taxon>
        <taxon>Dikarya</taxon>
        <taxon>Ascomycota</taxon>
        <taxon>Pezizomycotina</taxon>
        <taxon>Eurotiomycetes</taxon>
        <taxon>Eurotiomycetidae</taxon>
        <taxon>Eurotiales</taxon>
        <taxon>Aspergillaceae</taxon>
        <taxon>Aspergillus</taxon>
        <taxon>Aspergillus subgen. Nidulantes</taxon>
    </lineage>
</organism>
<protein>
    <submittedName>
        <fullName evidence="2">Uncharacterized protein</fullName>
    </submittedName>
</protein>
<sequence>MSLEQRLARVISRGPPQTEQAPASARHDYVKAHDRTLDTWRIEEPRQTETTSSKIIRVVHTLLDGDQFGARVGLFQIIRTYPDLTRASRTWRSFHLVSGSIKYRDAGG</sequence>
<reference evidence="3" key="2">
    <citation type="journal article" date="2009" name="Fungal Genet. Biol.">
        <title>The 2008 update of the Aspergillus nidulans genome annotation: a community effort.</title>
        <authorList>
            <person name="Wortman J.R."/>
            <person name="Gilsenan J.M."/>
            <person name="Joardar V."/>
            <person name="Deegan J."/>
            <person name="Clutterbuck J."/>
            <person name="Andersen M.R."/>
            <person name="Archer D."/>
            <person name="Bencina M."/>
            <person name="Braus G."/>
            <person name="Coutinho P."/>
            <person name="von Dohren H."/>
            <person name="Doonan J."/>
            <person name="Driessen A.J."/>
            <person name="Durek P."/>
            <person name="Espeso E."/>
            <person name="Fekete E."/>
            <person name="Flipphi M."/>
            <person name="Estrada C.G."/>
            <person name="Geysens S."/>
            <person name="Goldman G."/>
            <person name="de Groot P.W."/>
            <person name="Hansen K."/>
            <person name="Harris S.D."/>
            <person name="Heinekamp T."/>
            <person name="Helmstaedt K."/>
            <person name="Henrissat B."/>
            <person name="Hofmann G."/>
            <person name="Homan T."/>
            <person name="Horio T."/>
            <person name="Horiuchi H."/>
            <person name="James S."/>
            <person name="Jones M."/>
            <person name="Karaffa L."/>
            <person name="Karanyi Z."/>
            <person name="Kato M."/>
            <person name="Keller N."/>
            <person name="Kelly D.E."/>
            <person name="Kiel J.A."/>
            <person name="Kim J.M."/>
            <person name="van der Klei I.J."/>
            <person name="Klis F.M."/>
            <person name="Kovalchuk A."/>
            <person name="Krasevec N."/>
            <person name="Kubicek C.P."/>
            <person name="Liu B."/>
            <person name="Maccabe A."/>
            <person name="Meyer V."/>
            <person name="Mirabito P."/>
            <person name="Miskei M."/>
            <person name="Mos M."/>
            <person name="Mullins J."/>
            <person name="Nelson D.R."/>
            <person name="Nielsen J."/>
            <person name="Oakley B.R."/>
            <person name="Osmani S.A."/>
            <person name="Pakula T."/>
            <person name="Paszewski A."/>
            <person name="Paulsen I."/>
            <person name="Pilsyk S."/>
            <person name="Pocsi I."/>
            <person name="Punt P.J."/>
            <person name="Ram A.F."/>
            <person name="Ren Q."/>
            <person name="Robellet X."/>
            <person name="Robson G."/>
            <person name="Seiboth B."/>
            <person name="van Solingen P."/>
            <person name="Specht T."/>
            <person name="Sun J."/>
            <person name="Taheri-Talesh N."/>
            <person name="Takeshita N."/>
            <person name="Ussery D."/>
            <person name="vanKuyk P.A."/>
            <person name="Visser H."/>
            <person name="van de Vondervoort P.J."/>
            <person name="de Vries R.P."/>
            <person name="Walton J."/>
            <person name="Xiang X."/>
            <person name="Xiong Y."/>
            <person name="Zeng A.P."/>
            <person name="Brandt B.W."/>
            <person name="Cornell M.J."/>
            <person name="van den Hondel C.A."/>
            <person name="Visser J."/>
            <person name="Oliver S.G."/>
            <person name="Turner G."/>
        </authorList>
    </citation>
    <scope>GENOME REANNOTATION</scope>
    <source>
        <strain evidence="3">FGSC A4 / ATCC 38163 / CBS 112.46 / NRRL 194 / M139</strain>
    </source>
</reference>
<evidence type="ECO:0000256" key="1">
    <source>
        <dbReference type="SAM" id="MobiDB-lite"/>
    </source>
</evidence>
<name>Q5B6R8_EMENI</name>
<feature type="region of interest" description="Disordered" evidence="1">
    <location>
        <begin position="8"/>
        <end position="27"/>
    </location>
</feature>
<dbReference type="InParanoid" id="Q5B6R8"/>
<evidence type="ECO:0000313" key="3">
    <source>
        <dbReference type="Proteomes" id="UP000000560"/>
    </source>
</evidence>
<dbReference type="KEGG" id="ani:ANIA_03762"/>
<dbReference type="VEuPathDB" id="FungiDB:AN3762"/>
<evidence type="ECO:0000313" key="2">
    <source>
        <dbReference type="EMBL" id="CBF75446.1"/>
    </source>
</evidence>
<proteinExistence type="predicted"/>
<dbReference type="Proteomes" id="UP000000560">
    <property type="component" value="Chromosome II"/>
</dbReference>
<gene>
    <name evidence="2" type="ORF">ANIA_03762</name>
</gene>
<dbReference type="HOGENOM" id="CLU_2196933_0_0_1"/>